<evidence type="ECO:0000256" key="2">
    <source>
        <dbReference type="ARBA" id="ARBA00023125"/>
    </source>
</evidence>
<organism evidence="5 6">
    <name type="scientific">Flavihumibacter fluminis</name>
    <dbReference type="NCBI Taxonomy" id="2909236"/>
    <lineage>
        <taxon>Bacteria</taxon>
        <taxon>Pseudomonadati</taxon>
        <taxon>Bacteroidota</taxon>
        <taxon>Chitinophagia</taxon>
        <taxon>Chitinophagales</taxon>
        <taxon>Chitinophagaceae</taxon>
        <taxon>Flavihumibacter</taxon>
    </lineage>
</organism>
<feature type="domain" description="HTH araC/xylS-type" evidence="4">
    <location>
        <begin position="188"/>
        <end position="286"/>
    </location>
</feature>
<keyword evidence="2" id="KW-0238">DNA-binding</keyword>
<evidence type="ECO:0000259" key="4">
    <source>
        <dbReference type="PROSITE" id="PS01124"/>
    </source>
</evidence>
<dbReference type="InterPro" id="IPR003313">
    <property type="entry name" value="AraC-bd"/>
</dbReference>
<reference evidence="5 6" key="1">
    <citation type="submission" date="2022-01" db="EMBL/GenBank/DDBJ databases">
        <title>Flavihumibacter sp. nov., isolated from sediment of a river.</title>
        <authorList>
            <person name="Liu H."/>
        </authorList>
    </citation>
    <scope>NUCLEOTIDE SEQUENCE [LARGE SCALE GENOMIC DNA]</scope>
    <source>
        <strain evidence="5 6">RY-1</strain>
    </source>
</reference>
<gene>
    <name evidence="5" type="ORF">L0U88_03625</name>
</gene>
<dbReference type="EMBL" id="JAKEVY010000001">
    <property type="protein sequence ID" value="MCF1713719.1"/>
    <property type="molecule type" value="Genomic_DNA"/>
</dbReference>
<dbReference type="InterPro" id="IPR018060">
    <property type="entry name" value="HTH_AraC"/>
</dbReference>
<dbReference type="SMART" id="SM00342">
    <property type="entry name" value="HTH_ARAC"/>
    <property type="match status" value="1"/>
</dbReference>
<evidence type="ECO:0000256" key="1">
    <source>
        <dbReference type="ARBA" id="ARBA00023015"/>
    </source>
</evidence>
<dbReference type="Gene3D" id="1.10.10.60">
    <property type="entry name" value="Homeodomain-like"/>
    <property type="match status" value="2"/>
</dbReference>
<dbReference type="SUPFAM" id="SSF51182">
    <property type="entry name" value="RmlC-like cupins"/>
    <property type="match status" value="1"/>
</dbReference>
<evidence type="ECO:0000313" key="6">
    <source>
        <dbReference type="Proteomes" id="UP001200145"/>
    </source>
</evidence>
<dbReference type="PROSITE" id="PS00041">
    <property type="entry name" value="HTH_ARAC_FAMILY_1"/>
    <property type="match status" value="1"/>
</dbReference>
<dbReference type="Gene3D" id="2.60.120.10">
    <property type="entry name" value="Jelly Rolls"/>
    <property type="match status" value="1"/>
</dbReference>
<dbReference type="Pfam" id="PF02311">
    <property type="entry name" value="AraC_binding"/>
    <property type="match status" value="1"/>
</dbReference>
<dbReference type="InterPro" id="IPR009057">
    <property type="entry name" value="Homeodomain-like_sf"/>
</dbReference>
<comment type="caution">
    <text evidence="5">The sequence shown here is derived from an EMBL/GenBank/DDBJ whole genome shotgun (WGS) entry which is preliminary data.</text>
</comment>
<proteinExistence type="predicted"/>
<dbReference type="CDD" id="cd06976">
    <property type="entry name" value="cupin_MtlR-like_N"/>
    <property type="match status" value="1"/>
</dbReference>
<keyword evidence="3" id="KW-0804">Transcription</keyword>
<dbReference type="InterPro" id="IPR014710">
    <property type="entry name" value="RmlC-like_jellyroll"/>
</dbReference>
<accession>A0ABS9BF09</accession>
<keyword evidence="6" id="KW-1185">Reference proteome</keyword>
<dbReference type="PANTHER" id="PTHR43280:SF2">
    <property type="entry name" value="HTH-TYPE TRANSCRIPTIONAL REGULATOR EXSA"/>
    <property type="match status" value="1"/>
</dbReference>
<evidence type="ECO:0000313" key="5">
    <source>
        <dbReference type="EMBL" id="MCF1713719.1"/>
    </source>
</evidence>
<dbReference type="Proteomes" id="UP001200145">
    <property type="component" value="Unassembled WGS sequence"/>
</dbReference>
<protein>
    <submittedName>
        <fullName evidence="5">AraC family transcriptional regulator</fullName>
    </submittedName>
</protein>
<sequence>MNPKLLKVVPKINHSFSVRRDVVPYFYNHWHFHPELELLLVEKGSGIQFIGDSILSFKKGDLILVGSNLPHYWRCDDAHFEAGSKLKAIALVAHFREEFWGQDFLELPENKKIKDLFLRAKRGLQITGKTKTSVSFLLKELLDSEGSERIVLLLQVLNEIAKSKSVKLLSTQGFQPAHLEGKETEKINQIFKYSLDHFKNKITLNDVAANANISPNSFCRYFKQHTRKTYNRFLQELRVGHASKLLIENKLNITQICYESGFNNITNFYKAFKKITGKTPLSFQKAFISFDEQE</sequence>
<dbReference type="Pfam" id="PF12833">
    <property type="entry name" value="HTH_18"/>
    <property type="match status" value="1"/>
</dbReference>
<dbReference type="RefSeq" id="WP_234864247.1">
    <property type="nucleotide sequence ID" value="NZ_JAKEVY010000001.1"/>
</dbReference>
<dbReference type="InterPro" id="IPR011051">
    <property type="entry name" value="RmlC_Cupin_sf"/>
</dbReference>
<dbReference type="InterPro" id="IPR018062">
    <property type="entry name" value="HTH_AraC-typ_CS"/>
</dbReference>
<evidence type="ECO:0000256" key="3">
    <source>
        <dbReference type="ARBA" id="ARBA00023163"/>
    </source>
</evidence>
<dbReference type="PANTHER" id="PTHR43280">
    <property type="entry name" value="ARAC-FAMILY TRANSCRIPTIONAL REGULATOR"/>
    <property type="match status" value="1"/>
</dbReference>
<name>A0ABS9BF09_9BACT</name>
<keyword evidence="1" id="KW-0805">Transcription regulation</keyword>
<dbReference type="PROSITE" id="PS01124">
    <property type="entry name" value="HTH_ARAC_FAMILY_2"/>
    <property type="match status" value="1"/>
</dbReference>
<dbReference type="SUPFAM" id="SSF46689">
    <property type="entry name" value="Homeodomain-like"/>
    <property type="match status" value="2"/>
</dbReference>